<comment type="subcellular location">
    <subcellularLocation>
        <location evidence="7">Cell inner membrane</location>
        <topology evidence="7">Multi-pass membrane protein</topology>
    </subcellularLocation>
    <subcellularLocation>
        <location evidence="1">Cell membrane</location>
        <topology evidence="1">Multi-pass membrane protein</topology>
    </subcellularLocation>
</comment>
<name>A0A1H4CN70_9GAMM</name>
<dbReference type="HAMAP" id="MF_01949">
    <property type="entry name" value="Acetyltr_WecH"/>
    <property type="match status" value="1"/>
</dbReference>
<dbReference type="Proteomes" id="UP000187280">
    <property type="component" value="Unassembled WGS sequence"/>
</dbReference>
<dbReference type="eggNOG" id="COG3274">
    <property type="taxonomic scope" value="Bacteria"/>
</dbReference>
<feature type="transmembrane region" description="Helical" evidence="7">
    <location>
        <begin position="168"/>
        <end position="189"/>
    </location>
</feature>
<keyword evidence="10" id="KW-1185">Reference proteome</keyword>
<dbReference type="AlphaFoldDB" id="A0A1H4CN70"/>
<dbReference type="STRING" id="71657.SAMN02982996_02045"/>
<feature type="transmembrane region" description="Helical" evidence="7">
    <location>
        <begin position="302"/>
        <end position="320"/>
    </location>
</feature>
<gene>
    <name evidence="7" type="primary">wecH</name>
    <name evidence="9" type="ORF">SAMN02982996_02045</name>
</gene>
<dbReference type="EC" id="2.3.1.-" evidence="7"/>
<dbReference type="PANTHER" id="PTHR40074">
    <property type="entry name" value="O-ACETYLTRANSFERASE WECH"/>
    <property type="match status" value="1"/>
</dbReference>
<evidence type="ECO:0000259" key="8">
    <source>
        <dbReference type="Pfam" id="PF01757"/>
    </source>
</evidence>
<keyword evidence="7 9" id="KW-0012">Acyltransferase</keyword>
<dbReference type="UniPathway" id="UPA00566"/>
<keyword evidence="4 7" id="KW-0812">Transmembrane</keyword>
<feature type="transmembrane region" description="Helical" evidence="7">
    <location>
        <begin position="75"/>
        <end position="96"/>
    </location>
</feature>
<dbReference type="GO" id="GO:0005886">
    <property type="term" value="C:plasma membrane"/>
    <property type="evidence" value="ECO:0007669"/>
    <property type="project" value="UniProtKB-SubCell"/>
</dbReference>
<dbReference type="InterPro" id="IPR032905">
    <property type="entry name" value="WecH"/>
</dbReference>
<evidence type="ECO:0000256" key="4">
    <source>
        <dbReference type="ARBA" id="ARBA00022692"/>
    </source>
</evidence>
<proteinExistence type="inferred from homology"/>
<keyword evidence="6 7" id="KW-0472">Membrane</keyword>
<feature type="transmembrane region" description="Helical" evidence="7">
    <location>
        <begin position="265"/>
        <end position="287"/>
    </location>
</feature>
<evidence type="ECO:0000256" key="6">
    <source>
        <dbReference type="ARBA" id="ARBA00023136"/>
    </source>
</evidence>
<evidence type="ECO:0000256" key="1">
    <source>
        <dbReference type="ARBA" id="ARBA00004651"/>
    </source>
</evidence>
<sequence length="330" mass="36876">MTDRIGWVDNLRAIACLMVVMVHSAAGYVTDGSAVGKVYWDVANLLDSASRVCVPLFFMISGYLFFGERQAQRKHYLRIGCCLLFYSLLALCYMAWLTPINPWLALRDSLQKPVFYHLWFFYAITIIYLFSPLIKVRQASGYALTAAIVLLAVVANPNMPALMNGQHLMLPVNLYMFGDTIYYLLYAITGRIVGMMTIPRWAARAAFGVFVLGTALVTLGTRHLTLINGDFDQTYYLYCGPLVFVAASGLLVSGKYYLNAAPLPVLTLIARHSLAIYGVHALVIHYLRTHQLALESAPVADIFYVFTMALGIGLLFSLGLQRIDRRRLVS</sequence>
<dbReference type="GO" id="GO:0016413">
    <property type="term" value="F:O-acetyltransferase activity"/>
    <property type="evidence" value="ECO:0007669"/>
    <property type="project" value="InterPro"/>
</dbReference>
<dbReference type="GeneID" id="97764917"/>
<dbReference type="Pfam" id="PF01757">
    <property type="entry name" value="Acyl_transf_3"/>
    <property type="match status" value="1"/>
</dbReference>
<dbReference type="EMBL" id="FNQS01000006">
    <property type="protein sequence ID" value="SEA61770.1"/>
    <property type="molecule type" value="Genomic_DNA"/>
</dbReference>
<feature type="transmembrane region" description="Helical" evidence="7">
    <location>
        <begin position="201"/>
        <end position="220"/>
    </location>
</feature>
<accession>A0A1H4CN70</accession>
<keyword evidence="5 7" id="KW-1133">Transmembrane helix</keyword>
<evidence type="ECO:0000256" key="7">
    <source>
        <dbReference type="HAMAP-Rule" id="MF_01949"/>
    </source>
</evidence>
<evidence type="ECO:0000256" key="3">
    <source>
        <dbReference type="ARBA" id="ARBA00022475"/>
    </source>
</evidence>
<feature type="transmembrane region" description="Helical" evidence="7">
    <location>
        <begin position="49"/>
        <end position="66"/>
    </location>
</feature>
<dbReference type="RefSeq" id="WP_026743864.1">
    <property type="nucleotide sequence ID" value="NZ_FNQS01000006.1"/>
</dbReference>
<dbReference type="GO" id="GO:0009246">
    <property type="term" value="P:enterobacterial common antigen biosynthetic process"/>
    <property type="evidence" value="ECO:0007669"/>
    <property type="project" value="UniProtKB-UniRule"/>
</dbReference>
<feature type="transmembrane region" description="Helical" evidence="7">
    <location>
        <begin position="235"/>
        <end position="258"/>
    </location>
</feature>
<feature type="domain" description="Acyltransferase 3" evidence="8">
    <location>
        <begin position="6"/>
        <end position="315"/>
    </location>
</feature>
<dbReference type="InterPro" id="IPR002656">
    <property type="entry name" value="Acyl_transf_3_dom"/>
</dbReference>
<keyword evidence="7" id="KW-0997">Cell inner membrane</keyword>
<comment type="similarity">
    <text evidence="2 7">Belongs to the acyltransferase 3 family.</text>
</comment>
<evidence type="ECO:0000313" key="9">
    <source>
        <dbReference type="EMBL" id="SEA61770.1"/>
    </source>
</evidence>
<dbReference type="PANTHER" id="PTHR40074:SF2">
    <property type="entry name" value="O-ACETYLTRANSFERASE WECH"/>
    <property type="match status" value="1"/>
</dbReference>
<organism evidence="9 10">
    <name type="scientific">Lonsdalea quercina</name>
    <dbReference type="NCBI Taxonomy" id="71657"/>
    <lineage>
        <taxon>Bacteria</taxon>
        <taxon>Pseudomonadati</taxon>
        <taxon>Pseudomonadota</taxon>
        <taxon>Gammaproteobacteria</taxon>
        <taxon>Enterobacterales</taxon>
        <taxon>Pectobacteriaceae</taxon>
        <taxon>Lonsdalea</taxon>
    </lineage>
</organism>
<feature type="transmembrane region" description="Helical" evidence="7">
    <location>
        <begin position="12"/>
        <end position="29"/>
    </location>
</feature>
<evidence type="ECO:0000256" key="5">
    <source>
        <dbReference type="ARBA" id="ARBA00022989"/>
    </source>
</evidence>
<comment type="function">
    <text evidence="7">Responsible for the incorporation of O-acetyl groups into the enterobacterial common antigen (ECA) trisaccharide repeat units.</text>
</comment>
<evidence type="ECO:0000256" key="2">
    <source>
        <dbReference type="ARBA" id="ARBA00007400"/>
    </source>
</evidence>
<protein>
    <recommendedName>
        <fullName evidence="7">O-acetyltransferase WecH</fullName>
        <ecNumber evidence="7">2.3.1.-</ecNumber>
    </recommendedName>
</protein>
<feature type="transmembrane region" description="Helical" evidence="7">
    <location>
        <begin position="116"/>
        <end position="134"/>
    </location>
</feature>
<reference evidence="9 10" key="1">
    <citation type="submission" date="2016-10" db="EMBL/GenBank/DDBJ databases">
        <authorList>
            <person name="de Groot N.N."/>
        </authorList>
    </citation>
    <scope>NUCLEOTIDE SEQUENCE [LARGE SCALE GENOMIC DNA]</scope>
    <source>
        <strain evidence="9 10">ATCC 29281</strain>
    </source>
</reference>
<feature type="transmembrane region" description="Helical" evidence="7">
    <location>
        <begin position="141"/>
        <end position="162"/>
    </location>
</feature>
<comment type="pathway">
    <text evidence="7">Bacterial outer membrane biogenesis; enterobacterial common antigen biosynthesis.</text>
</comment>
<keyword evidence="7 9" id="KW-0808">Transferase</keyword>
<evidence type="ECO:0000313" key="10">
    <source>
        <dbReference type="Proteomes" id="UP000187280"/>
    </source>
</evidence>
<keyword evidence="3 7" id="KW-1003">Cell membrane</keyword>